<dbReference type="EMBL" id="JASCZI010091366">
    <property type="protein sequence ID" value="MED6150086.1"/>
    <property type="molecule type" value="Genomic_DNA"/>
</dbReference>
<keyword evidence="2" id="KW-1185">Reference proteome</keyword>
<dbReference type="Proteomes" id="UP001341840">
    <property type="component" value="Unassembled WGS sequence"/>
</dbReference>
<evidence type="ECO:0000313" key="1">
    <source>
        <dbReference type="EMBL" id="MED6150086.1"/>
    </source>
</evidence>
<evidence type="ECO:0000313" key="2">
    <source>
        <dbReference type="Proteomes" id="UP001341840"/>
    </source>
</evidence>
<sequence length="189" mass="21050">MAASAANSLEISNPHSTDEEAVIVLESSDILDDLMKCSKSLISRWMDDPSFSAEIPLKYERIGIFCNYCGHIGHEGGRWENTMKENINPNSVPVDNIKKNQQDRPLPNTTEVVDGVRNEFVFGASKDISSSNKRVPLKQQARRKFLSVTGVKRGPQIVKSDQHSKKRCFEVTTAEEGEGATPQWALSDQ</sequence>
<gene>
    <name evidence="1" type="ORF">PIB30_068856</name>
</gene>
<accession>A0ABU6TPL1</accession>
<evidence type="ECO:0008006" key="3">
    <source>
        <dbReference type="Google" id="ProtNLM"/>
    </source>
</evidence>
<reference evidence="1 2" key="1">
    <citation type="journal article" date="2023" name="Plants (Basel)">
        <title>Bridging the Gap: Combining Genomics and Transcriptomics Approaches to Understand Stylosanthes scabra, an Orphan Legume from the Brazilian Caatinga.</title>
        <authorList>
            <person name="Ferreira-Neto J.R.C."/>
            <person name="da Silva M.D."/>
            <person name="Binneck E."/>
            <person name="de Melo N.F."/>
            <person name="da Silva R.H."/>
            <person name="de Melo A.L.T.M."/>
            <person name="Pandolfi V."/>
            <person name="Bustamante F.O."/>
            <person name="Brasileiro-Vidal A.C."/>
            <person name="Benko-Iseppon A.M."/>
        </authorList>
    </citation>
    <scope>NUCLEOTIDE SEQUENCE [LARGE SCALE GENOMIC DNA]</scope>
    <source>
        <tissue evidence="1">Leaves</tissue>
    </source>
</reference>
<proteinExistence type="predicted"/>
<organism evidence="1 2">
    <name type="scientific">Stylosanthes scabra</name>
    <dbReference type="NCBI Taxonomy" id="79078"/>
    <lineage>
        <taxon>Eukaryota</taxon>
        <taxon>Viridiplantae</taxon>
        <taxon>Streptophyta</taxon>
        <taxon>Embryophyta</taxon>
        <taxon>Tracheophyta</taxon>
        <taxon>Spermatophyta</taxon>
        <taxon>Magnoliopsida</taxon>
        <taxon>eudicotyledons</taxon>
        <taxon>Gunneridae</taxon>
        <taxon>Pentapetalae</taxon>
        <taxon>rosids</taxon>
        <taxon>fabids</taxon>
        <taxon>Fabales</taxon>
        <taxon>Fabaceae</taxon>
        <taxon>Papilionoideae</taxon>
        <taxon>50 kb inversion clade</taxon>
        <taxon>dalbergioids sensu lato</taxon>
        <taxon>Dalbergieae</taxon>
        <taxon>Pterocarpus clade</taxon>
        <taxon>Stylosanthes</taxon>
    </lineage>
</organism>
<comment type="caution">
    <text evidence="1">The sequence shown here is derived from an EMBL/GenBank/DDBJ whole genome shotgun (WGS) entry which is preliminary data.</text>
</comment>
<name>A0ABU6TPL1_9FABA</name>
<protein>
    <recommendedName>
        <fullName evidence="3">Zinc knuckle CX2CX4HX4C domain-containing protein</fullName>
    </recommendedName>
</protein>